<evidence type="ECO:0008006" key="4">
    <source>
        <dbReference type="Google" id="ProtNLM"/>
    </source>
</evidence>
<dbReference type="KEGG" id="mph:MLP_18910"/>
<name>F5XT33_MICPN</name>
<evidence type="ECO:0000313" key="3">
    <source>
        <dbReference type="Proteomes" id="UP000007947"/>
    </source>
</evidence>
<dbReference type="eggNOG" id="COG5433">
    <property type="taxonomic scope" value="Bacteria"/>
</dbReference>
<dbReference type="AlphaFoldDB" id="F5XT33"/>
<accession>F5XT33</accession>
<dbReference type="HOGENOM" id="CLU_1803956_0_0_11"/>
<dbReference type="EMBL" id="AP012204">
    <property type="protein sequence ID" value="BAK34905.1"/>
    <property type="molecule type" value="Genomic_DNA"/>
</dbReference>
<feature type="region of interest" description="Disordered" evidence="1">
    <location>
        <begin position="1"/>
        <end position="59"/>
    </location>
</feature>
<protein>
    <recommendedName>
        <fullName evidence="4">Transposase</fullName>
    </recommendedName>
</protein>
<organism evidence="2 3">
    <name type="scientific">Microlunatus phosphovorus (strain ATCC 700054 / DSM 10555 / JCM 9379 / NBRC 101784 / NCIMB 13414 / VKM Ac-1990 / NM-1)</name>
    <dbReference type="NCBI Taxonomy" id="1032480"/>
    <lineage>
        <taxon>Bacteria</taxon>
        <taxon>Bacillati</taxon>
        <taxon>Actinomycetota</taxon>
        <taxon>Actinomycetes</taxon>
        <taxon>Propionibacteriales</taxon>
        <taxon>Propionibacteriaceae</taxon>
        <taxon>Microlunatus</taxon>
    </lineage>
</organism>
<keyword evidence="3" id="KW-1185">Reference proteome</keyword>
<gene>
    <name evidence="2" type="ordered locus">MLP_18910</name>
</gene>
<proteinExistence type="predicted"/>
<sequence length="143" mass="15657">MFPRDGAGALGLLPRAPHPQQAGPTERTSRRGPISNTDRGLPARHRRPPIQASTHYARPRVAQNQVHWVRDMTFGEDHSQVRTGTLPRVMATLRNAAIGLLRLRGARTSIAAATRSLGRQPGRLLDLIDHAQITPVTTTSTLN</sequence>
<dbReference type="STRING" id="1032480.MLP_18910"/>
<evidence type="ECO:0000313" key="2">
    <source>
        <dbReference type="EMBL" id="BAK34905.1"/>
    </source>
</evidence>
<dbReference type="Proteomes" id="UP000007947">
    <property type="component" value="Chromosome"/>
</dbReference>
<evidence type="ECO:0000256" key="1">
    <source>
        <dbReference type="SAM" id="MobiDB-lite"/>
    </source>
</evidence>
<reference evidence="2 3" key="1">
    <citation type="submission" date="2011-05" db="EMBL/GenBank/DDBJ databases">
        <title>Whole genome sequence of Microlunatus phosphovorus NM-1.</title>
        <authorList>
            <person name="Hosoyama A."/>
            <person name="Sasaki K."/>
            <person name="Harada T."/>
            <person name="Igarashi R."/>
            <person name="Kawakoshi A."/>
            <person name="Sasagawa M."/>
            <person name="Fukada J."/>
            <person name="Nakamura S."/>
            <person name="Katano Y."/>
            <person name="Hanada S."/>
            <person name="Kamagata Y."/>
            <person name="Nakamura N."/>
            <person name="Yamazaki S."/>
            <person name="Fujita N."/>
        </authorList>
    </citation>
    <scope>NUCLEOTIDE SEQUENCE [LARGE SCALE GENOMIC DNA]</scope>
    <source>
        <strain evidence="3">ATCC 700054 / DSM 10555 / JCM 9379 / NBRC 101784 / NCIMB 13414 / VKM Ac-1990 / NM-1</strain>
    </source>
</reference>